<dbReference type="RefSeq" id="WP_306871256.1">
    <property type="nucleotide sequence ID" value="NZ_JAUSRB010000002.1"/>
</dbReference>
<dbReference type="InterPro" id="IPR015813">
    <property type="entry name" value="Pyrv/PenolPyrv_kinase-like_dom"/>
</dbReference>
<dbReference type="InterPro" id="IPR039556">
    <property type="entry name" value="ICL/PEPM"/>
</dbReference>
<dbReference type="Gene3D" id="3.20.20.60">
    <property type="entry name" value="Phosphoenolpyruvate-binding domains"/>
    <property type="match status" value="1"/>
</dbReference>
<proteinExistence type="predicted"/>
<protein>
    <submittedName>
        <fullName evidence="1">2-methylisocitrate lyase-like PEP mutase family enzyme</fullName>
    </submittedName>
</protein>
<reference evidence="1 2" key="1">
    <citation type="submission" date="2023-07" db="EMBL/GenBank/DDBJ databases">
        <title>Sequencing the genomes of 1000 actinobacteria strains.</title>
        <authorList>
            <person name="Klenk H.-P."/>
        </authorList>
    </citation>
    <scope>NUCLEOTIDE SEQUENCE [LARGE SCALE GENOMIC DNA]</scope>
    <source>
        <strain evidence="1 2">DSM 44109</strain>
    </source>
</reference>
<sequence>MTAAGPTMSERFRALHHGHQPLLLPNAWDHASAAALAAAGFAAVGTTSLGVAAAAGKPDAEQATRAETVALARGIARLQVPVTVDIEAGFGGSPAQVADLAEELADAGVAGINIEDGRGRGLAEVSEQVALIGAIKQRVPRLFVNARTDPFWLGAPDALATAVRRVQAYAGAGADGVFVPGAAREREVQALVAAAAVPLNVLIQPQVPPARLAALGVRRISYGSLLFRTALRAAVTTALEVAAGGPVADDVPSYGQVQRLWRPEPR</sequence>
<dbReference type="Pfam" id="PF13714">
    <property type="entry name" value="PEP_mutase"/>
    <property type="match status" value="1"/>
</dbReference>
<dbReference type="PANTHER" id="PTHR42905:SF16">
    <property type="entry name" value="CARBOXYPHOSPHONOENOLPYRUVATE PHOSPHONOMUTASE-LIKE PROTEIN (AFU_ORTHOLOGUE AFUA_5G07230)"/>
    <property type="match status" value="1"/>
</dbReference>
<dbReference type="CDD" id="cd00377">
    <property type="entry name" value="ICL_PEPM"/>
    <property type="match status" value="1"/>
</dbReference>
<name>A0ABT9RGJ7_9ACTN</name>
<dbReference type="SUPFAM" id="SSF51621">
    <property type="entry name" value="Phosphoenolpyruvate/pyruvate domain"/>
    <property type="match status" value="1"/>
</dbReference>
<gene>
    <name evidence="1" type="ORF">J2S55_007677</name>
</gene>
<dbReference type="InterPro" id="IPR040442">
    <property type="entry name" value="Pyrv_kinase-like_dom_sf"/>
</dbReference>
<evidence type="ECO:0000313" key="2">
    <source>
        <dbReference type="Proteomes" id="UP001230426"/>
    </source>
</evidence>
<accession>A0ABT9RGJ7</accession>
<dbReference type="EMBL" id="JAUSRB010000002">
    <property type="protein sequence ID" value="MDP9868411.1"/>
    <property type="molecule type" value="Genomic_DNA"/>
</dbReference>
<dbReference type="PANTHER" id="PTHR42905">
    <property type="entry name" value="PHOSPHOENOLPYRUVATE CARBOXYLASE"/>
    <property type="match status" value="1"/>
</dbReference>
<keyword evidence="2" id="KW-1185">Reference proteome</keyword>
<evidence type="ECO:0000313" key="1">
    <source>
        <dbReference type="EMBL" id="MDP9868411.1"/>
    </source>
</evidence>
<organism evidence="1 2">
    <name type="scientific">Streptosporangium brasiliense</name>
    <dbReference type="NCBI Taxonomy" id="47480"/>
    <lineage>
        <taxon>Bacteria</taxon>
        <taxon>Bacillati</taxon>
        <taxon>Actinomycetota</taxon>
        <taxon>Actinomycetes</taxon>
        <taxon>Streptosporangiales</taxon>
        <taxon>Streptosporangiaceae</taxon>
        <taxon>Streptosporangium</taxon>
    </lineage>
</organism>
<dbReference type="Proteomes" id="UP001230426">
    <property type="component" value="Unassembled WGS sequence"/>
</dbReference>
<comment type="caution">
    <text evidence="1">The sequence shown here is derived from an EMBL/GenBank/DDBJ whole genome shotgun (WGS) entry which is preliminary data.</text>
</comment>